<dbReference type="AlphaFoldDB" id="A0AAF0V0W2"/>
<keyword evidence="1" id="KW-0808">Transferase</keyword>
<accession>A0AAF0V0W2</accession>
<feature type="domain" description="Reverse transcriptase RNase H-like" evidence="7">
    <location>
        <begin position="22"/>
        <end position="103"/>
    </location>
</feature>
<evidence type="ECO:0000256" key="2">
    <source>
        <dbReference type="ARBA" id="ARBA00022695"/>
    </source>
</evidence>
<dbReference type="GO" id="GO:0004519">
    <property type="term" value="F:endonuclease activity"/>
    <property type="evidence" value="ECO:0007669"/>
    <property type="project" value="UniProtKB-KW"/>
</dbReference>
<organism evidence="8 9">
    <name type="scientific">Solanum verrucosum</name>
    <dbReference type="NCBI Taxonomy" id="315347"/>
    <lineage>
        <taxon>Eukaryota</taxon>
        <taxon>Viridiplantae</taxon>
        <taxon>Streptophyta</taxon>
        <taxon>Embryophyta</taxon>
        <taxon>Tracheophyta</taxon>
        <taxon>Spermatophyta</taxon>
        <taxon>Magnoliopsida</taxon>
        <taxon>eudicotyledons</taxon>
        <taxon>Gunneridae</taxon>
        <taxon>Pentapetalae</taxon>
        <taxon>asterids</taxon>
        <taxon>lamiids</taxon>
        <taxon>Solanales</taxon>
        <taxon>Solanaceae</taxon>
        <taxon>Solanoideae</taxon>
        <taxon>Solaneae</taxon>
        <taxon>Solanum</taxon>
    </lineage>
</organism>
<protein>
    <recommendedName>
        <fullName evidence="7">Reverse transcriptase RNase H-like domain-containing protein</fullName>
    </recommendedName>
</protein>
<dbReference type="EMBL" id="CP133622">
    <property type="protein sequence ID" value="WMV55194.1"/>
    <property type="molecule type" value="Genomic_DNA"/>
</dbReference>
<dbReference type="GO" id="GO:0003964">
    <property type="term" value="F:RNA-directed DNA polymerase activity"/>
    <property type="evidence" value="ECO:0007669"/>
    <property type="project" value="UniProtKB-KW"/>
</dbReference>
<dbReference type="GO" id="GO:0016787">
    <property type="term" value="F:hydrolase activity"/>
    <property type="evidence" value="ECO:0007669"/>
    <property type="project" value="UniProtKB-KW"/>
</dbReference>
<reference evidence="8" key="1">
    <citation type="submission" date="2023-08" db="EMBL/GenBank/DDBJ databases">
        <title>A de novo genome assembly of Solanum verrucosum Schlechtendal, a Mexican diploid species geographically isolated from the other diploid A-genome species in potato relatives.</title>
        <authorList>
            <person name="Hosaka K."/>
        </authorList>
    </citation>
    <scope>NUCLEOTIDE SEQUENCE</scope>
    <source>
        <tissue evidence="8">Young leaves</tissue>
    </source>
</reference>
<keyword evidence="6" id="KW-0695">RNA-directed DNA polymerase</keyword>
<evidence type="ECO:0000313" key="9">
    <source>
        <dbReference type="Proteomes" id="UP001234989"/>
    </source>
</evidence>
<keyword evidence="3" id="KW-0540">Nuclease</keyword>
<feature type="non-terminal residue" evidence="8">
    <location>
        <position position="122"/>
    </location>
</feature>
<evidence type="ECO:0000256" key="5">
    <source>
        <dbReference type="ARBA" id="ARBA00022801"/>
    </source>
</evidence>
<dbReference type="CDD" id="cd09274">
    <property type="entry name" value="RNase_HI_RT_Ty3"/>
    <property type="match status" value="1"/>
</dbReference>
<evidence type="ECO:0000256" key="1">
    <source>
        <dbReference type="ARBA" id="ARBA00022679"/>
    </source>
</evidence>
<name>A0AAF0V0W2_SOLVR</name>
<keyword evidence="2" id="KW-0548">Nucleotidyltransferase</keyword>
<keyword evidence="4" id="KW-0255">Endonuclease</keyword>
<evidence type="ECO:0000256" key="4">
    <source>
        <dbReference type="ARBA" id="ARBA00022759"/>
    </source>
</evidence>
<sequence>MTPTEVRSFLGLAGYYRFRGLCVLTQHGKVIAYVSRHLRKHEKDYPTHDLELAAVVHVLKIWRHYLYGINVDIFTYHKILQYIFRQNELNLRLCRWLELLKDYDVDILYHPGNVNVVADALS</sequence>
<dbReference type="Proteomes" id="UP001234989">
    <property type="component" value="Chromosome 11"/>
</dbReference>
<proteinExistence type="predicted"/>
<evidence type="ECO:0000259" key="7">
    <source>
        <dbReference type="Pfam" id="PF17917"/>
    </source>
</evidence>
<evidence type="ECO:0000256" key="6">
    <source>
        <dbReference type="ARBA" id="ARBA00022918"/>
    </source>
</evidence>
<dbReference type="PANTHER" id="PTHR34072">
    <property type="entry name" value="ENZYMATIC POLYPROTEIN-RELATED"/>
    <property type="match status" value="1"/>
</dbReference>
<evidence type="ECO:0000256" key="3">
    <source>
        <dbReference type="ARBA" id="ARBA00022722"/>
    </source>
</evidence>
<evidence type="ECO:0000313" key="8">
    <source>
        <dbReference type="EMBL" id="WMV55194.1"/>
    </source>
</evidence>
<keyword evidence="5" id="KW-0378">Hydrolase</keyword>
<dbReference type="InterPro" id="IPR041373">
    <property type="entry name" value="RT_RNaseH"/>
</dbReference>
<dbReference type="Pfam" id="PF17917">
    <property type="entry name" value="RT_RNaseH"/>
    <property type="match status" value="1"/>
</dbReference>
<keyword evidence="9" id="KW-1185">Reference proteome</keyword>
<dbReference type="InterPro" id="IPR043502">
    <property type="entry name" value="DNA/RNA_pol_sf"/>
</dbReference>
<dbReference type="SUPFAM" id="SSF56672">
    <property type="entry name" value="DNA/RNA polymerases"/>
    <property type="match status" value="1"/>
</dbReference>
<gene>
    <name evidence="8" type="ORF">MTR67_048579</name>
</gene>
<dbReference type="PANTHER" id="PTHR34072:SF59">
    <property type="entry name" value="CCHC-TYPE INTEGRASE"/>
    <property type="match status" value="1"/>
</dbReference>